<proteinExistence type="predicted"/>
<gene>
    <name evidence="1" type="ORF">FYJ60_06600</name>
</gene>
<dbReference type="EMBL" id="VUMV01000004">
    <property type="protein sequence ID" value="MST81982.1"/>
    <property type="molecule type" value="Genomic_DNA"/>
</dbReference>
<evidence type="ECO:0000313" key="2">
    <source>
        <dbReference type="Proteomes" id="UP000466864"/>
    </source>
</evidence>
<comment type="caution">
    <text evidence="1">The sequence shown here is derived from an EMBL/GenBank/DDBJ whole genome shotgun (WGS) entry which is preliminary data.</text>
</comment>
<evidence type="ECO:0000313" key="1">
    <source>
        <dbReference type="EMBL" id="MST81982.1"/>
    </source>
</evidence>
<protein>
    <submittedName>
        <fullName evidence="1">HK97 gp10 family phage protein</fullName>
    </submittedName>
</protein>
<keyword evidence="2" id="KW-1185">Reference proteome</keyword>
<name>A0A7X2TN93_9FIRM</name>
<dbReference type="Proteomes" id="UP000466864">
    <property type="component" value="Unassembled WGS sequence"/>
</dbReference>
<dbReference type="InterPro" id="IPR010064">
    <property type="entry name" value="HK97-gp10_tail"/>
</dbReference>
<organism evidence="1 2">
    <name type="scientific">Bilifractor porci</name>
    <dbReference type="NCBI Taxonomy" id="2606636"/>
    <lineage>
        <taxon>Bacteria</taxon>
        <taxon>Bacillati</taxon>
        <taxon>Bacillota</taxon>
        <taxon>Clostridia</taxon>
        <taxon>Lachnospirales</taxon>
        <taxon>Lachnospiraceae</taxon>
        <taxon>Bilifractor</taxon>
    </lineage>
</organism>
<reference evidence="1 2" key="1">
    <citation type="submission" date="2019-08" db="EMBL/GenBank/DDBJ databases">
        <title>In-depth cultivation of the pig gut microbiome towards novel bacterial diversity and tailored functional studies.</title>
        <authorList>
            <person name="Wylensek D."/>
            <person name="Hitch T.C.A."/>
            <person name="Clavel T."/>
        </authorList>
    </citation>
    <scope>NUCLEOTIDE SEQUENCE [LARGE SCALE GENOMIC DNA]</scope>
    <source>
        <strain evidence="1 2">Oil+RF-744-WCA-WT-13</strain>
    </source>
</reference>
<dbReference type="RefSeq" id="WP_154457898.1">
    <property type="nucleotide sequence ID" value="NZ_VUMV01000004.1"/>
</dbReference>
<dbReference type="AlphaFoldDB" id="A0A7X2TN93"/>
<dbReference type="Pfam" id="PF04883">
    <property type="entry name" value="HK97-gp10_like"/>
    <property type="match status" value="1"/>
</dbReference>
<sequence>MSNSSTIDVGDLSATVNKILDKYGDNVRKATGELIKKVAKEAKDDVKNGAPVRTGRYKKSWSVKIEEGSAGLYTIATVHSRDRYQIAHLLEKGHAKRGGGRVPGRAHIKPAEEAAVEKVQEGVEEIAQKGD</sequence>
<accession>A0A7X2TN93</accession>